<dbReference type="GO" id="GO:0008270">
    <property type="term" value="F:zinc ion binding"/>
    <property type="evidence" value="ECO:0007669"/>
    <property type="project" value="UniProtKB-KW"/>
</dbReference>
<name>A0A7C8ULB7_ORBOL</name>
<evidence type="ECO:0000313" key="5">
    <source>
        <dbReference type="Proteomes" id="UP000472727"/>
    </source>
</evidence>
<feature type="region of interest" description="Disordered" evidence="2">
    <location>
        <begin position="755"/>
        <end position="779"/>
    </location>
</feature>
<feature type="region of interest" description="Disordered" evidence="2">
    <location>
        <begin position="661"/>
        <end position="686"/>
    </location>
</feature>
<gene>
    <name evidence="4" type="ORF">TWF106_011131</name>
</gene>
<dbReference type="SMART" id="SM00355">
    <property type="entry name" value="ZnF_C2H2"/>
    <property type="match status" value="8"/>
</dbReference>
<protein>
    <recommendedName>
        <fullName evidence="3">C2H2-type domain-containing protein</fullName>
    </recommendedName>
</protein>
<dbReference type="InterPro" id="IPR036236">
    <property type="entry name" value="Znf_C2H2_sf"/>
</dbReference>
<evidence type="ECO:0000256" key="1">
    <source>
        <dbReference type="PROSITE-ProRule" id="PRU00042"/>
    </source>
</evidence>
<feature type="region of interest" description="Disordered" evidence="2">
    <location>
        <begin position="1149"/>
        <end position="1192"/>
    </location>
</feature>
<dbReference type="PANTHER" id="PTHR35391">
    <property type="entry name" value="C2H2-TYPE DOMAIN-CONTAINING PROTEIN-RELATED"/>
    <property type="match status" value="1"/>
</dbReference>
<feature type="region of interest" description="Disordered" evidence="2">
    <location>
        <begin position="994"/>
        <end position="1013"/>
    </location>
</feature>
<feature type="domain" description="C2H2-type" evidence="3">
    <location>
        <begin position="931"/>
        <end position="959"/>
    </location>
</feature>
<evidence type="ECO:0000259" key="3">
    <source>
        <dbReference type="PROSITE" id="PS50157"/>
    </source>
</evidence>
<dbReference type="Gene3D" id="3.30.160.60">
    <property type="entry name" value="Classic Zinc Finger"/>
    <property type="match status" value="3"/>
</dbReference>
<accession>A0A7C8ULB7</accession>
<feature type="region of interest" description="Disordered" evidence="2">
    <location>
        <begin position="1080"/>
        <end position="1130"/>
    </location>
</feature>
<feature type="region of interest" description="Disordered" evidence="2">
    <location>
        <begin position="1"/>
        <end position="22"/>
    </location>
</feature>
<dbReference type="SUPFAM" id="SSF57667">
    <property type="entry name" value="beta-beta-alpha zinc fingers"/>
    <property type="match status" value="3"/>
</dbReference>
<keyword evidence="1" id="KW-0479">Metal-binding</keyword>
<feature type="compositionally biased region" description="Basic and acidic residues" evidence="2">
    <location>
        <begin position="1"/>
        <end position="13"/>
    </location>
</feature>
<feature type="compositionally biased region" description="Polar residues" evidence="2">
    <location>
        <begin position="756"/>
        <end position="770"/>
    </location>
</feature>
<dbReference type="InterPro" id="IPR013087">
    <property type="entry name" value="Znf_C2H2_type"/>
</dbReference>
<dbReference type="EMBL" id="WIWS01000089">
    <property type="protein sequence ID" value="KAF3208922.1"/>
    <property type="molecule type" value="Genomic_DNA"/>
</dbReference>
<organism evidence="4 5">
    <name type="scientific">Orbilia oligospora</name>
    <name type="common">Nematode-trapping fungus</name>
    <name type="synonym">Arthrobotrys oligospora</name>
    <dbReference type="NCBI Taxonomy" id="2813651"/>
    <lineage>
        <taxon>Eukaryota</taxon>
        <taxon>Fungi</taxon>
        <taxon>Dikarya</taxon>
        <taxon>Ascomycota</taxon>
        <taxon>Pezizomycotina</taxon>
        <taxon>Orbiliomycetes</taxon>
        <taxon>Orbiliales</taxon>
        <taxon>Orbiliaceae</taxon>
        <taxon>Orbilia</taxon>
    </lineage>
</organism>
<evidence type="ECO:0000256" key="2">
    <source>
        <dbReference type="SAM" id="MobiDB-lite"/>
    </source>
</evidence>
<evidence type="ECO:0000313" key="4">
    <source>
        <dbReference type="EMBL" id="KAF3208922.1"/>
    </source>
</evidence>
<dbReference type="PANTHER" id="PTHR35391:SF7">
    <property type="entry name" value="C2H2-TYPE DOMAIN-CONTAINING PROTEIN"/>
    <property type="match status" value="1"/>
</dbReference>
<proteinExistence type="predicted"/>
<comment type="caution">
    <text evidence="4">The sequence shown here is derived from an EMBL/GenBank/DDBJ whole genome shotgun (WGS) entry which is preliminary data.</text>
</comment>
<sequence length="1303" mass="145664">MDHIHQYPRRDVSEGCSPQSTSSLIQSMGDIIMEDADTVMDTGNQISIASITLECHQLFKETLVNIQQSDEYNIFETQYGRLNIWASNIGAAAKDKSSLDHRLRLSDDIKSMIVQLLEVLKGSLRQALDEGGDPNRRTQVLGEVVEAASASLDRLQNLATVIRKSSAHSRNLRSKALSSDDELNFKDFILRVLKHRFKEANGSLCEQVAESVALRRKQFDYKIRHQGKLARPVVELGHSNPLPEPSMAGTKHHLVAPQRDYGKLDTATREPKRLRLIASLGRSCVVTPSETNASTLDTKLFRKTFPAHKAPRSIVSQGTSIRDVDLEYPPPPASALEHRECTCPYCCEILLSAHTKNERWWRHHIDTDLEPYSCISEKCRSSSTQFAKFQDWAQHMATHGSSNIAWGVHLKMFHCPLCESLEPFRWKEDFMSHMSTYHAERFTSAQLLTLSRRSTITVIREPHVCPFCNRMPEEIRRITPKNKDKMTELLPRHIAGHLKSLAFMALPYRDDIKDYESNAGQNQSGEGSATSRRISNLDLDAVSNPALGDSDNEFEGFSTNLATGVQEQDDWQKTDCIWQAMEYAENIGRLYREDKARPSSRSSTQHGWDFLPSRSEEYHIEQDPLIQKLIAIQGETNHQSSSETTLLQTQASDLEVTEEMPLNMKPSGPKRTDGGSVTSRTDEIKRSRSQIHQCLRCTRSFRNIKSFGDHMSKVHAEKVFRCQEPGCHAAYSRIDSLRRHIAVRHALMADDGFSRVSMSPDRTNNLSDSTLQKHPESSRKISTIVRLNKKVHQEAKDRAGEGNLKSEDSERITARHEGEIDDVVEKTPPLQQRSSIMNDKPLKSEALTSGDDKAARAADISLLSIFGHPPRTPPTRRLKYGPHEMEEVLYKPKTKPAGQSSTGTHIIPGPTDSIIAIPSQHDQFTKEKLLHTCFECSATFSNKKLLRAHMSKKHNLKASICQQCGIGFDSPFNFRMHQCLKLEGNRAPILEDTDSEAEQPVTPPPVTPPLVPPPPRLKLPPSQDRPVCVCPDCGFSSYDRELVRLHMTRAHHISLLDCGQCGTVFRDVASLTRHVCSGSGLNETPAKYPPRVTDPSKTLPRPVGGPLSKILGDVDPGSGISPPVKRPRRKSAGVTNYYDFDEFISGGVVSTSAPEKKPEDGSSRAGYGTNGSEIAESIESGIPPSFKRPQRKSGKVTNYYDWVRYINSGEALKTWPKDGSDVSAKLEPEISSEEGEQWLQTETVHGVALPNNLDTAMSTSENNADGQDSLLFCMKCGVGGMTEMFLNMHICEDNVEASMMRKS</sequence>
<reference evidence="4 5" key="1">
    <citation type="submission" date="2019-06" db="EMBL/GenBank/DDBJ databases">
        <authorList>
            <person name="Palmer J.M."/>
        </authorList>
    </citation>
    <scope>NUCLEOTIDE SEQUENCE [LARGE SCALE GENOMIC DNA]</scope>
    <source>
        <strain evidence="4 5">TWF106</strain>
    </source>
</reference>
<dbReference type="Proteomes" id="UP000472727">
    <property type="component" value="Unassembled WGS sequence"/>
</dbReference>
<dbReference type="PROSITE" id="PS50157">
    <property type="entry name" value="ZINC_FINGER_C2H2_2"/>
    <property type="match status" value="2"/>
</dbReference>
<dbReference type="PROSITE" id="PS00028">
    <property type="entry name" value="ZINC_FINGER_C2H2_1"/>
    <property type="match status" value="3"/>
</dbReference>
<feature type="compositionally biased region" description="Pro residues" evidence="2">
    <location>
        <begin position="1001"/>
        <end position="1013"/>
    </location>
</feature>
<keyword evidence="1" id="KW-0862">Zinc</keyword>
<feature type="region of interest" description="Disordered" evidence="2">
    <location>
        <begin position="792"/>
        <end position="818"/>
    </location>
</feature>
<keyword evidence="1" id="KW-0863">Zinc-finger</keyword>
<feature type="domain" description="C2H2-type" evidence="3">
    <location>
        <begin position="1056"/>
        <end position="1085"/>
    </location>
</feature>